<name>A0A0E9R9L9_ANGAN</name>
<organism evidence="1">
    <name type="scientific">Anguilla anguilla</name>
    <name type="common">European freshwater eel</name>
    <name type="synonym">Muraena anguilla</name>
    <dbReference type="NCBI Taxonomy" id="7936"/>
    <lineage>
        <taxon>Eukaryota</taxon>
        <taxon>Metazoa</taxon>
        <taxon>Chordata</taxon>
        <taxon>Craniata</taxon>
        <taxon>Vertebrata</taxon>
        <taxon>Euteleostomi</taxon>
        <taxon>Actinopterygii</taxon>
        <taxon>Neopterygii</taxon>
        <taxon>Teleostei</taxon>
        <taxon>Anguilliformes</taxon>
        <taxon>Anguillidae</taxon>
        <taxon>Anguilla</taxon>
    </lineage>
</organism>
<accession>A0A0E9R9L9</accession>
<dbReference type="AlphaFoldDB" id="A0A0E9R9L9"/>
<protein>
    <submittedName>
        <fullName evidence="1">Uncharacterized protein</fullName>
    </submittedName>
</protein>
<dbReference type="EMBL" id="GBXM01083539">
    <property type="protein sequence ID" value="JAH25038.1"/>
    <property type="molecule type" value="Transcribed_RNA"/>
</dbReference>
<proteinExistence type="predicted"/>
<reference evidence="1" key="1">
    <citation type="submission" date="2014-11" db="EMBL/GenBank/DDBJ databases">
        <authorList>
            <person name="Amaro Gonzalez C."/>
        </authorList>
    </citation>
    <scope>NUCLEOTIDE SEQUENCE</scope>
</reference>
<sequence>MKLRMKLKNAILWGKRAFCYFSVSRLCPQGLLCLYSSLCLHKHDL</sequence>
<evidence type="ECO:0000313" key="1">
    <source>
        <dbReference type="EMBL" id="JAH25038.1"/>
    </source>
</evidence>
<reference evidence="1" key="2">
    <citation type="journal article" date="2015" name="Fish Shellfish Immunol.">
        <title>Early steps in the European eel (Anguilla anguilla)-Vibrio vulnificus interaction in the gills: Role of the RtxA13 toxin.</title>
        <authorList>
            <person name="Callol A."/>
            <person name="Pajuelo D."/>
            <person name="Ebbesson L."/>
            <person name="Teles M."/>
            <person name="MacKenzie S."/>
            <person name="Amaro C."/>
        </authorList>
    </citation>
    <scope>NUCLEOTIDE SEQUENCE</scope>
</reference>